<evidence type="ECO:0000256" key="1">
    <source>
        <dbReference type="ARBA" id="ARBA00022614"/>
    </source>
</evidence>
<reference evidence="3 4" key="1">
    <citation type="submission" date="2020-06" db="EMBL/GenBank/DDBJ databases">
        <authorList>
            <person name="Li R."/>
            <person name="Bekaert M."/>
        </authorList>
    </citation>
    <scope>NUCLEOTIDE SEQUENCE [LARGE SCALE GENOMIC DNA]</scope>
    <source>
        <strain evidence="4">wild</strain>
    </source>
</reference>
<dbReference type="Proteomes" id="UP000507470">
    <property type="component" value="Unassembled WGS sequence"/>
</dbReference>
<dbReference type="OrthoDB" id="6107924at2759"/>
<dbReference type="Pfam" id="PF13855">
    <property type="entry name" value="LRR_8"/>
    <property type="match status" value="1"/>
</dbReference>
<dbReference type="InterPro" id="IPR001611">
    <property type="entry name" value="Leu-rich_rpt"/>
</dbReference>
<dbReference type="InterPro" id="IPR003591">
    <property type="entry name" value="Leu-rich_rpt_typical-subtyp"/>
</dbReference>
<dbReference type="AlphaFoldDB" id="A0A6J8AH88"/>
<dbReference type="SUPFAM" id="SSF52058">
    <property type="entry name" value="L domain-like"/>
    <property type="match status" value="1"/>
</dbReference>
<gene>
    <name evidence="3" type="ORF">MCOR_7166</name>
</gene>
<accession>A0A6J8AH88</accession>
<dbReference type="EMBL" id="CACVKT020001354">
    <property type="protein sequence ID" value="CAC5367135.1"/>
    <property type="molecule type" value="Genomic_DNA"/>
</dbReference>
<name>A0A6J8AH88_MYTCO</name>
<dbReference type="SMART" id="SM00369">
    <property type="entry name" value="LRR_TYP"/>
    <property type="match status" value="4"/>
</dbReference>
<proteinExistence type="predicted"/>
<dbReference type="PANTHER" id="PTHR24366:SF96">
    <property type="entry name" value="LEUCINE RICH REPEAT CONTAINING 53"/>
    <property type="match status" value="1"/>
</dbReference>
<keyword evidence="1" id="KW-0433">Leucine-rich repeat</keyword>
<keyword evidence="2" id="KW-0677">Repeat</keyword>
<organism evidence="3 4">
    <name type="scientific">Mytilus coruscus</name>
    <name type="common">Sea mussel</name>
    <dbReference type="NCBI Taxonomy" id="42192"/>
    <lineage>
        <taxon>Eukaryota</taxon>
        <taxon>Metazoa</taxon>
        <taxon>Spiralia</taxon>
        <taxon>Lophotrochozoa</taxon>
        <taxon>Mollusca</taxon>
        <taxon>Bivalvia</taxon>
        <taxon>Autobranchia</taxon>
        <taxon>Pteriomorphia</taxon>
        <taxon>Mytilida</taxon>
        <taxon>Mytiloidea</taxon>
        <taxon>Mytilidae</taxon>
        <taxon>Mytilinae</taxon>
        <taxon>Mytilus</taxon>
    </lineage>
</organism>
<dbReference type="PANTHER" id="PTHR24366">
    <property type="entry name" value="IG(IMMUNOGLOBULIN) AND LRR(LEUCINE RICH REPEAT) DOMAINS"/>
    <property type="match status" value="1"/>
</dbReference>
<sequence length="476" mass="56014">MIQALSHNYVEEEMQSLFNRTDLRCPKKCNKHPLIYQMSCCICHSKSDVTNLGHLTILNKKNHYDPKIVNHGSKHELYTLNHRYGHLELLPRNICNFKGLFMIDLSFNKIKTIDTISCLTNLDTLLLRGNSIQYMHNYTFVNMRFLRTIDLSFNKISLMDPGFLFNMNGSLFYLNLSFNEMSTLDITNAIASKQEYFCRADYSHNSIKSITNEQSWKLKTNNTLGHGGMVNLSNNSLTSFFDVNTLRFLGFDHPLLIGKLIYYGFDLRDNKWNCDCKIYQFAKAAERLVQVMTRDYFDVKCYAPETLKGKQMVTIIKERQYDGLICNLSLADKCPPKCRCIYQPAVRNRTIIDCSELHLTKLPRMLPNYNVLEVDLSNNSIDNLPNQFRHIHKHERKIKHYFERIRIFNFSNNQIRILPRSNLFLLRKAEIDFRGNNIYSLHRSIEELNPCNIYLDTIEMQCKCEDIWLQQWLPKK</sequence>
<dbReference type="InterPro" id="IPR032675">
    <property type="entry name" value="LRR_dom_sf"/>
</dbReference>
<evidence type="ECO:0000313" key="4">
    <source>
        <dbReference type="Proteomes" id="UP000507470"/>
    </source>
</evidence>
<dbReference type="Gene3D" id="3.80.10.10">
    <property type="entry name" value="Ribonuclease Inhibitor"/>
    <property type="match status" value="3"/>
</dbReference>
<keyword evidence="4" id="KW-1185">Reference proteome</keyword>
<evidence type="ECO:0000313" key="3">
    <source>
        <dbReference type="EMBL" id="CAC5367135.1"/>
    </source>
</evidence>
<evidence type="ECO:0000256" key="2">
    <source>
        <dbReference type="ARBA" id="ARBA00022737"/>
    </source>
</evidence>
<dbReference type="PROSITE" id="PS51450">
    <property type="entry name" value="LRR"/>
    <property type="match status" value="1"/>
</dbReference>
<protein>
    <submittedName>
        <fullName evidence="3">Uncharacterized protein</fullName>
    </submittedName>
</protein>